<dbReference type="Proteomes" id="UP000414233">
    <property type="component" value="Unassembled WGS sequence"/>
</dbReference>
<gene>
    <name evidence="2" type="ORF">PTE30175_03727</name>
</gene>
<dbReference type="PROSITE" id="PS51257">
    <property type="entry name" value="PROKAR_LIPOPROTEIN"/>
    <property type="match status" value="1"/>
</dbReference>
<dbReference type="RefSeq" id="WP_150698544.1">
    <property type="nucleotide sequence ID" value="NZ_CABPRZ010000017.1"/>
</dbReference>
<evidence type="ECO:0000313" key="3">
    <source>
        <dbReference type="Proteomes" id="UP000414233"/>
    </source>
</evidence>
<feature type="signal peptide" evidence="1">
    <location>
        <begin position="1"/>
        <end position="25"/>
    </location>
</feature>
<evidence type="ECO:0008006" key="4">
    <source>
        <dbReference type="Google" id="ProtNLM"/>
    </source>
</evidence>
<dbReference type="EMBL" id="CABPRZ010000017">
    <property type="protein sequence ID" value="VVE34452.1"/>
    <property type="molecule type" value="Genomic_DNA"/>
</dbReference>
<sequence>MTLTRRVAHLIFAAGILALAGCKSAGVPPNQPLQKDTLEEYAIVIVGLDSTMQSTWGPWTYSENSQTVNGVLGGALLRTLNVNKPGQGFVAMRVSPPLKNERFGPMEFVPADGEYRYKYCKGRKVPTVQVRAGDVIYAGSLLVGSNGPNLSLRFVYDMVGARRFVAANYPALADRLQAQPFEFFEVRTQPTCR</sequence>
<evidence type="ECO:0000256" key="1">
    <source>
        <dbReference type="SAM" id="SignalP"/>
    </source>
</evidence>
<feature type="chain" id="PRO_5023062722" description="DUF4823 domain-containing protein" evidence="1">
    <location>
        <begin position="26"/>
        <end position="193"/>
    </location>
</feature>
<keyword evidence="3" id="KW-1185">Reference proteome</keyword>
<protein>
    <recommendedName>
        <fullName evidence="4">DUF4823 domain-containing protein</fullName>
    </recommendedName>
</protein>
<reference evidence="2 3" key="1">
    <citation type="submission" date="2019-08" db="EMBL/GenBank/DDBJ databases">
        <authorList>
            <person name="Peeters C."/>
        </authorList>
    </citation>
    <scope>NUCLEOTIDE SEQUENCE [LARGE SCALE GENOMIC DNA]</scope>
    <source>
        <strain evidence="2 3">LMG 30175</strain>
    </source>
</reference>
<keyword evidence="1" id="KW-0732">Signal</keyword>
<dbReference type="OrthoDB" id="8939987at2"/>
<proteinExistence type="predicted"/>
<accession>A0A5E4XE32</accession>
<name>A0A5E4XE32_9BURK</name>
<dbReference type="AlphaFoldDB" id="A0A5E4XE32"/>
<evidence type="ECO:0000313" key="2">
    <source>
        <dbReference type="EMBL" id="VVE34452.1"/>
    </source>
</evidence>
<organism evidence="2 3">
    <name type="scientific">Pandoraea terrae</name>
    <dbReference type="NCBI Taxonomy" id="1537710"/>
    <lineage>
        <taxon>Bacteria</taxon>
        <taxon>Pseudomonadati</taxon>
        <taxon>Pseudomonadota</taxon>
        <taxon>Betaproteobacteria</taxon>
        <taxon>Burkholderiales</taxon>
        <taxon>Burkholderiaceae</taxon>
        <taxon>Pandoraea</taxon>
    </lineage>
</organism>